<dbReference type="InterPro" id="IPR002123">
    <property type="entry name" value="Plipid/glycerol_acylTrfase"/>
</dbReference>
<protein>
    <submittedName>
        <fullName evidence="8">Lyso-ornithine lipid acyltransferase</fullName>
    </submittedName>
</protein>
<keyword evidence="5 8" id="KW-0012">Acyltransferase</keyword>
<keyword evidence="6" id="KW-1133">Transmembrane helix</keyword>
<dbReference type="EMBL" id="FXUL01000001">
    <property type="protein sequence ID" value="SMP42008.1"/>
    <property type="molecule type" value="Genomic_DNA"/>
</dbReference>
<evidence type="ECO:0000256" key="4">
    <source>
        <dbReference type="ARBA" id="ARBA00023098"/>
    </source>
</evidence>
<evidence type="ECO:0000256" key="2">
    <source>
        <dbReference type="ARBA" id="ARBA00022516"/>
    </source>
</evidence>
<keyword evidence="6" id="KW-0812">Transmembrane</keyword>
<sequence>MTGFHLLRVVLHLFQGLATCALVFPLAGPAMRERRIRNWSRKLLAICGVRLVVKGAISDSPALIVCNHISWLDIFAVNTCRPCRFVAKSDIRDWPLLGWLCDRAGTIFIARGRQRDVRRIFQGLVQSIHAGERVAFFPEGTTSLQGTVLPFHANLFEAAIDADVPVQPYALRYLDRSGQPHPAVDYVGETTFVQSMLTILRHRDITAELLVLQAMPSAGAHRRELAVAAHDAIAGALGATSVPA</sequence>
<evidence type="ECO:0000256" key="5">
    <source>
        <dbReference type="ARBA" id="ARBA00023315"/>
    </source>
</evidence>
<accession>A0ABY1PSU6</accession>
<dbReference type="CDD" id="cd07989">
    <property type="entry name" value="LPLAT_AGPAT-like"/>
    <property type="match status" value="1"/>
</dbReference>
<keyword evidence="9" id="KW-1185">Reference proteome</keyword>
<evidence type="ECO:0000313" key="8">
    <source>
        <dbReference type="EMBL" id="SMP42008.1"/>
    </source>
</evidence>
<feature type="transmembrane region" description="Helical" evidence="6">
    <location>
        <begin position="6"/>
        <end position="27"/>
    </location>
</feature>
<keyword evidence="3" id="KW-0808">Transferase</keyword>
<feature type="domain" description="Phospholipid/glycerol acyltransferase" evidence="7">
    <location>
        <begin position="62"/>
        <end position="174"/>
    </location>
</feature>
<keyword evidence="6" id="KW-0472">Membrane</keyword>
<reference evidence="8 9" key="1">
    <citation type="submission" date="2017-05" db="EMBL/GenBank/DDBJ databases">
        <authorList>
            <person name="Varghese N."/>
            <person name="Submissions S."/>
        </authorList>
    </citation>
    <scope>NUCLEOTIDE SEQUENCE [LARGE SCALE GENOMIC DNA]</scope>
    <source>
        <strain evidence="8 9">DSM 26001</strain>
    </source>
</reference>
<dbReference type="SUPFAM" id="SSF69593">
    <property type="entry name" value="Glycerol-3-phosphate (1)-acyltransferase"/>
    <property type="match status" value="1"/>
</dbReference>
<dbReference type="RefSeq" id="WP_283440299.1">
    <property type="nucleotide sequence ID" value="NZ_FXUL01000001.1"/>
</dbReference>
<gene>
    <name evidence="8" type="ORF">SAMN06295970_101141</name>
</gene>
<name>A0ABY1PSU6_9BURK</name>
<evidence type="ECO:0000256" key="1">
    <source>
        <dbReference type="ARBA" id="ARBA00005189"/>
    </source>
</evidence>
<dbReference type="SMART" id="SM00563">
    <property type="entry name" value="PlsC"/>
    <property type="match status" value="1"/>
</dbReference>
<dbReference type="GO" id="GO:0016746">
    <property type="term" value="F:acyltransferase activity"/>
    <property type="evidence" value="ECO:0007669"/>
    <property type="project" value="UniProtKB-KW"/>
</dbReference>
<dbReference type="PANTHER" id="PTHR10434">
    <property type="entry name" value="1-ACYL-SN-GLYCEROL-3-PHOSPHATE ACYLTRANSFERASE"/>
    <property type="match status" value="1"/>
</dbReference>
<evidence type="ECO:0000259" key="7">
    <source>
        <dbReference type="SMART" id="SM00563"/>
    </source>
</evidence>
<keyword evidence="4" id="KW-0443">Lipid metabolism</keyword>
<comment type="pathway">
    <text evidence="1">Lipid metabolism.</text>
</comment>
<dbReference type="Proteomes" id="UP001158049">
    <property type="component" value="Unassembled WGS sequence"/>
</dbReference>
<evidence type="ECO:0000313" key="9">
    <source>
        <dbReference type="Proteomes" id="UP001158049"/>
    </source>
</evidence>
<dbReference type="PANTHER" id="PTHR10434:SF64">
    <property type="entry name" value="1-ACYL-SN-GLYCEROL-3-PHOSPHATE ACYLTRANSFERASE-RELATED"/>
    <property type="match status" value="1"/>
</dbReference>
<proteinExistence type="predicted"/>
<organism evidence="8 9">
    <name type="scientific">Noviherbaspirillum suwonense</name>
    <dbReference type="NCBI Taxonomy" id="1224511"/>
    <lineage>
        <taxon>Bacteria</taxon>
        <taxon>Pseudomonadati</taxon>
        <taxon>Pseudomonadota</taxon>
        <taxon>Betaproteobacteria</taxon>
        <taxon>Burkholderiales</taxon>
        <taxon>Oxalobacteraceae</taxon>
        <taxon>Noviherbaspirillum</taxon>
    </lineage>
</organism>
<keyword evidence="2" id="KW-0444">Lipid biosynthesis</keyword>
<evidence type="ECO:0000256" key="6">
    <source>
        <dbReference type="SAM" id="Phobius"/>
    </source>
</evidence>
<evidence type="ECO:0000256" key="3">
    <source>
        <dbReference type="ARBA" id="ARBA00022679"/>
    </source>
</evidence>
<comment type="caution">
    <text evidence="8">The sequence shown here is derived from an EMBL/GenBank/DDBJ whole genome shotgun (WGS) entry which is preliminary data.</text>
</comment>
<dbReference type="Pfam" id="PF01553">
    <property type="entry name" value="Acyltransferase"/>
    <property type="match status" value="1"/>
</dbReference>